<evidence type="ECO:0000313" key="1">
    <source>
        <dbReference type="EMBL" id="GGB47247.1"/>
    </source>
</evidence>
<organism evidence="1 2">
    <name type="scientific">Gordonia jinhuaensis</name>
    <dbReference type="NCBI Taxonomy" id="1517702"/>
    <lineage>
        <taxon>Bacteria</taxon>
        <taxon>Bacillati</taxon>
        <taxon>Actinomycetota</taxon>
        <taxon>Actinomycetes</taxon>
        <taxon>Mycobacteriales</taxon>
        <taxon>Gordoniaceae</taxon>
        <taxon>Gordonia</taxon>
    </lineage>
</organism>
<proteinExistence type="predicted"/>
<keyword evidence="2" id="KW-1185">Reference proteome</keyword>
<comment type="caution">
    <text evidence="1">The sequence shown here is derived from an EMBL/GenBank/DDBJ whole genome shotgun (WGS) entry which is preliminary data.</text>
</comment>
<sequence>MTGSAVGSVRRGQRAVGLSIPDIDTTREYLSRLLLAIITACAPDIDNPINVRLKNPRDVMYAGRLPVSTLSHRYGVLRPPDGAFQSA</sequence>
<gene>
    <name evidence="1" type="ORF">GCM10011489_38080</name>
</gene>
<name>A0A916TIV9_9ACTN</name>
<accession>A0A916TIV9</accession>
<evidence type="ECO:0000313" key="2">
    <source>
        <dbReference type="Proteomes" id="UP000621454"/>
    </source>
</evidence>
<protein>
    <submittedName>
        <fullName evidence="1">Uncharacterized protein</fullName>
    </submittedName>
</protein>
<dbReference type="Proteomes" id="UP000621454">
    <property type="component" value="Unassembled WGS sequence"/>
</dbReference>
<dbReference type="EMBL" id="BMGC01000055">
    <property type="protein sequence ID" value="GGB47247.1"/>
    <property type="molecule type" value="Genomic_DNA"/>
</dbReference>
<reference evidence="1" key="2">
    <citation type="submission" date="2020-09" db="EMBL/GenBank/DDBJ databases">
        <authorList>
            <person name="Sun Q."/>
            <person name="Zhou Y."/>
        </authorList>
    </citation>
    <scope>NUCLEOTIDE SEQUENCE</scope>
    <source>
        <strain evidence="1">CGMCC 1.12827</strain>
    </source>
</reference>
<dbReference type="AlphaFoldDB" id="A0A916TIV9"/>
<reference evidence="1" key="1">
    <citation type="journal article" date="2014" name="Int. J. Syst. Evol. Microbiol.">
        <title>Complete genome sequence of Corynebacterium casei LMG S-19264T (=DSM 44701T), isolated from a smear-ripened cheese.</title>
        <authorList>
            <consortium name="US DOE Joint Genome Institute (JGI-PGF)"/>
            <person name="Walter F."/>
            <person name="Albersmeier A."/>
            <person name="Kalinowski J."/>
            <person name="Ruckert C."/>
        </authorList>
    </citation>
    <scope>NUCLEOTIDE SEQUENCE</scope>
    <source>
        <strain evidence="1">CGMCC 1.12827</strain>
    </source>
</reference>